<dbReference type="InterPro" id="IPR018744">
    <property type="entry name" value="DUF2293"/>
</dbReference>
<sequence length="103" mass="12008">MARRRKRKRSTFSEVEVREHISRHHQTCPAEFADAYALRIASRTWDPPTTLGHAVGLTIQNDVRHRFTDYDRLLRVPGLTRDEARLIVAGDVRSITRRWEEAG</sequence>
<protein>
    <recommendedName>
        <fullName evidence="1">DUF2293 domain-containing protein</fullName>
    </recommendedName>
</protein>
<proteinExistence type="predicted"/>
<dbReference type="EMBL" id="CP021995">
    <property type="protein sequence ID" value="ASD26890.1"/>
    <property type="molecule type" value="Genomic_DNA"/>
</dbReference>
<name>A0A1Z3LXG5_BREDI</name>
<feature type="domain" description="DUF2293" evidence="1">
    <location>
        <begin position="51"/>
        <end position="100"/>
    </location>
</feature>
<dbReference type="AlphaFoldDB" id="A0A1Z3LXG5"/>
<accession>A0A1Z3LXG5</accession>
<dbReference type="Pfam" id="PF10056">
    <property type="entry name" value="DUF2293"/>
    <property type="match status" value="1"/>
</dbReference>
<evidence type="ECO:0000313" key="3">
    <source>
        <dbReference type="Proteomes" id="UP000197024"/>
    </source>
</evidence>
<gene>
    <name evidence="2" type="ORF">CD943_08300</name>
</gene>
<reference evidence="2 3" key="1">
    <citation type="submission" date="2017-06" db="EMBL/GenBank/DDBJ databases">
        <title>Biodegradation of gentamicin by bacterial consortia AMQD4 in synthetic medium and raw gentamicin sewage.</title>
        <authorList>
            <person name="Chang H."/>
            <person name="Feng Y."/>
            <person name="Li Z."/>
            <person name="Xue J."/>
            <person name="Cheng D."/>
        </authorList>
    </citation>
    <scope>NUCLEOTIDE SEQUENCE [LARGE SCALE GENOMIC DNA]</scope>
    <source>
        <strain evidence="2 3">BZC3</strain>
    </source>
</reference>
<evidence type="ECO:0000259" key="1">
    <source>
        <dbReference type="Pfam" id="PF10056"/>
    </source>
</evidence>
<evidence type="ECO:0000313" key="2">
    <source>
        <dbReference type="EMBL" id="ASD26890.1"/>
    </source>
</evidence>
<dbReference type="Proteomes" id="UP000197024">
    <property type="component" value="Chromosome"/>
</dbReference>
<organism evidence="2 3">
    <name type="scientific">Brevundimonas diminuta</name>
    <name type="common">Pseudomonas diminuta</name>
    <dbReference type="NCBI Taxonomy" id="293"/>
    <lineage>
        <taxon>Bacteria</taxon>
        <taxon>Pseudomonadati</taxon>
        <taxon>Pseudomonadota</taxon>
        <taxon>Alphaproteobacteria</taxon>
        <taxon>Caulobacterales</taxon>
        <taxon>Caulobacteraceae</taxon>
        <taxon>Brevundimonas</taxon>
    </lineage>
</organism>
<reference evidence="2 3" key="2">
    <citation type="submission" date="2017-06" db="EMBL/GenBank/DDBJ databases">
        <authorList>
            <person name="Kim H.J."/>
            <person name="Triplett B.A."/>
        </authorList>
    </citation>
    <scope>NUCLEOTIDE SEQUENCE [LARGE SCALE GENOMIC DNA]</scope>
    <source>
        <strain evidence="2 3">BZC3</strain>
    </source>
</reference>
<dbReference type="RefSeq" id="WP_088410738.1">
    <property type="nucleotide sequence ID" value="NZ_CP021995.1"/>
</dbReference>